<dbReference type="SUPFAM" id="SSF51126">
    <property type="entry name" value="Pectin lyase-like"/>
    <property type="match status" value="1"/>
</dbReference>
<dbReference type="KEGG" id="dsc:ABOD76_19555"/>
<proteinExistence type="predicted"/>
<organism evidence="2">
    <name type="scientific">Deinococcus sonorensis KR-87</name>
    <dbReference type="NCBI Taxonomy" id="694439"/>
    <lineage>
        <taxon>Bacteria</taxon>
        <taxon>Thermotogati</taxon>
        <taxon>Deinococcota</taxon>
        <taxon>Deinococci</taxon>
        <taxon>Deinococcales</taxon>
        <taxon>Deinococcaceae</taxon>
        <taxon>Deinococcus</taxon>
    </lineage>
</organism>
<keyword evidence="1" id="KW-0732">Signal</keyword>
<reference evidence="2" key="1">
    <citation type="submission" date="2024-06" db="EMBL/GenBank/DDBJ databases">
        <title>Draft Genome Sequence of Deinococcus sonorensis Type Strain KR-87, a Biofilm Producing Representative of the Genus Deinococcus.</title>
        <authorList>
            <person name="Boren L.S."/>
            <person name="Grosso R.A."/>
            <person name="Hugenberg-Cox A.N."/>
            <person name="Hill J.T.E."/>
            <person name="Albert C.M."/>
            <person name="Tuohy J.M."/>
        </authorList>
    </citation>
    <scope>NUCLEOTIDE SEQUENCE</scope>
    <source>
        <strain evidence="2">KR-87</strain>
    </source>
</reference>
<evidence type="ECO:0000313" key="2">
    <source>
        <dbReference type="EMBL" id="XBV85598.1"/>
    </source>
</evidence>
<evidence type="ECO:0000256" key="1">
    <source>
        <dbReference type="SAM" id="SignalP"/>
    </source>
</evidence>
<dbReference type="RefSeq" id="WP_350243636.1">
    <property type="nucleotide sequence ID" value="NZ_CP158299.1"/>
</dbReference>
<evidence type="ECO:0008006" key="3">
    <source>
        <dbReference type="Google" id="ProtNLM"/>
    </source>
</evidence>
<protein>
    <recommendedName>
        <fullName evidence="3">Right handed beta helix domain-containing protein</fullName>
    </recommendedName>
</protein>
<accession>A0AAU7UB27</accession>
<dbReference type="AlphaFoldDB" id="A0AAU7UB27"/>
<feature type="chain" id="PRO_5043515439" description="Right handed beta helix domain-containing protein" evidence="1">
    <location>
        <begin position="28"/>
        <end position="383"/>
    </location>
</feature>
<feature type="signal peptide" evidence="1">
    <location>
        <begin position="1"/>
        <end position="27"/>
    </location>
</feature>
<sequence length="383" mass="40315">MSIPALMRRCSLAVALIPLLSLSVTHAATAPACRVVIKDDVEKDTRWTHLAGSRCDVLISGFVKVTAALSIQPGTVLHFTEDAALVVDDNGSLNAVGTAKAPVIFAGASSGPGFWEGLLFGSRSARNVLQFVQVRDAGSDVNTDAAIQVTVGGQLSLQDSVISGNKGRGLSVDDYGTLRKFARNSFQGNGKAPVSLPASQVGQLDAASDYQGRTRPNGLGLVVVDDGDLKDAATWPGIGYRIDEPLKVEAPLTLQPGARLVFREGGWLNVDDNGSLKAVGTAQAHIRFEGEEAGTPGFWDGLQIGSNHDNVLDYVDIVGGGARSNTGLFGNGIYSQNGRLRLSHSTVSGSENYGIYLSSTAALTMDDTVVLDGNTRGRLYREE</sequence>
<dbReference type="InterPro" id="IPR011050">
    <property type="entry name" value="Pectin_lyase_fold/virulence"/>
</dbReference>
<gene>
    <name evidence="2" type="ORF">ABOD76_19555</name>
</gene>
<dbReference type="EMBL" id="CP158299">
    <property type="protein sequence ID" value="XBV85598.1"/>
    <property type="molecule type" value="Genomic_DNA"/>
</dbReference>
<name>A0AAU7UB27_9DEIO</name>